<dbReference type="PANTHER" id="PTHR35680">
    <property type="entry name" value="NFAT ACTIVATION MOLECULE 1"/>
    <property type="match status" value="1"/>
</dbReference>
<dbReference type="PANTHER" id="PTHR35680:SF1">
    <property type="entry name" value="NFAT ACTIVATION MOLECULE 1"/>
    <property type="match status" value="1"/>
</dbReference>
<dbReference type="EMBL" id="VYXH01008574">
    <property type="protein sequence ID" value="NWQ94117.1"/>
    <property type="molecule type" value="Genomic_DNA"/>
</dbReference>
<keyword evidence="4" id="KW-1185">Reference proteome</keyword>
<keyword evidence="1" id="KW-0472">Membrane</keyword>
<accession>A0A7K4TA17</accession>
<name>A0A7K4TA17_9CHAR</name>
<feature type="domain" description="NFAM1 Ig-like" evidence="2">
    <location>
        <begin position="2"/>
        <end position="80"/>
    </location>
</feature>
<dbReference type="GO" id="GO:0050861">
    <property type="term" value="P:positive regulation of B cell receptor signaling pathway"/>
    <property type="evidence" value="ECO:0007669"/>
    <property type="project" value="InterPro"/>
</dbReference>
<reference evidence="3 4" key="1">
    <citation type="submission" date="2019-09" db="EMBL/GenBank/DDBJ databases">
        <title>Bird 10,000 Genomes (B10K) Project - Family phase.</title>
        <authorList>
            <person name="Zhang G."/>
        </authorList>
    </citation>
    <scope>NUCLEOTIDE SEQUENCE [LARGE SCALE GENOMIC DNA]</scope>
    <source>
        <strain evidence="3">B10K-DU-001-64</strain>
        <tissue evidence="3">Muscle</tissue>
    </source>
</reference>
<dbReference type="GO" id="GO:0045577">
    <property type="term" value="P:regulation of B cell differentiation"/>
    <property type="evidence" value="ECO:0007669"/>
    <property type="project" value="InterPro"/>
</dbReference>
<sequence length="157" mass="17761">KYTKFSISYYWINSLGQKTSIHNKLENIDIPSGKENQTATKFYDYRIVPLEDTSSTGMYYCDVKWNDIQIMGKGVFVLARGTGYLETSYGWEVLVTLTALLAVLSITATALLLWKRKAMSCPQQVLCPRRNQVNILRQKVETQPSSASSPPPPPVYD</sequence>
<organism evidence="3 4">
    <name type="scientific">Burhinus bistriatus</name>
    <dbReference type="NCBI Taxonomy" id="240201"/>
    <lineage>
        <taxon>Eukaryota</taxon>
        <taxon>Metazoa</taxon>
        <taxon>Chordata</taxon>
        <taxon>Craniata</taxon>
        <taxon>Vertebrata</taxon>
        <taxon>Euteleostomi</taxon>
        <taxon>Archelosauria</taxon>
        <taxon>Archosauria</taxon>
        <taxon>Dinosauria</taxon>
        <taxon>Saurischia</taxon>
        <taxon>Theropoda</taxon>
        <taxon>Coelurosauria</taxon>
        <taxon>Aves</taxon>
        <taxon>Neognathae</taxon>
        <taxon>Neoaves</taxon>
        <taxon>Charadriiformes</taxon>
        <taxon>Burhinidae</taxon>
        <taxon>Burhinus</taxon>
    </lineage>
</organism>
<evidence type="ECO:0000256" key="1">
    <source>
        <dbReference type="SAM" id="Phobius"/>
    </source>
</evidence>
<gene>
    <name evidence="3" type="primary">Nfam1</name>
    <name evidence="3" type="ORF">BURBIS_R12078</name>
</gene>
<comment type="caution">
    <text evidence="3">The sequence shown here is derived from an EMBL/GenBank/DDBJ whole genome shotgun (WGS) entry which is preliminary data.</text>
</comment>
<dbReference type="InterPro" id="IPR033549">
    <property type="entry name" value="NFAM1"/>
</dbReference>
<keyword evidence="1" id="KW-0812">Transmembrane</keyword>
<feature type="non-terminal residue" evidence="3">
    <location>
        <position position="1"/>
    </location>
</feature>
<dbReference type="GO" id="GO:0050853">
    <property type="term" value="P:B cell receptor signaling pathway"/>
    <property type="evidence" value="ECO:0007669"/>
    <property type="project" value="TreeGrafter"/>
</dbReference>
<dbReference type="GO" id="GO:0001819">
    <property type="term" value="P:positive regulation of cytokine production"/>
    <property type="evidence" value="ECO:0007669"/>
    <property type="project" value="InterPro"/>
</dbReference>
<protein>
    <submittedName>
        <fullName evidence="3">NFAM1 protein</fullName>
    </submittedName>
</protein>
<proteinExistence type="predicted"/>
<dbReference type="GO" id="GO:0045121">
    <property type="term" value="C:membrane raft"/>
    <property type="evidence" value="ECO:0007669"/>
    <property type="project" value="TreeGrafter"/>
</dbReference>
<feature type="non-terminal residue" evidence="3">
    <location>
        <position position="157"/>
    </location>
</feature>
<feature type="transmembrane region" description="Helical" evidence="1">
    <location>
        <begin position="93"/>
        <end position="114"/>
    </location>
</feature>
<evidence type="ECO:0000259" key="2">
    <source>
        <dbReference type="Pfam" id="PF25830"/>
    </source>
</evidence>
<dbReference type="GO" id="GO:0004888">
    <property type="term" value="F:transmembrane signaling receptor activity"/>
    <property type="evidence" value="ECO:0007669"/>
    <property type="project" value="InterPro"/>
</dbReference>
<dbReference type="Proteomes" id="UP000574691">
    <property type="component" value="Unassembled WGS sequence"/>
</dbReference>
<evidence type="ECO:0000313" key="3">
    <source>
        <dbReference type="EMBL" id="NWQ94117.1"/>
    </source>
</evidence>
<keyword evidence="1" id="KW-1133">Transmembrane helix</keyword>
<dbReference type="InterPro" id="IPR057883">
    <property type="entry name" value="Ig_NFAM1"/>
</dbReference>
<dbReference type="AlphaFoldDB" id="A0A7K4TA17"/>
<dbReference type="Pfam" id="PF25830">
    <property type="entry name" value="Ig_NFAM1"/>
    <property type="match status" value="1"/>
</dbReference>
<evidence type="ECO:0000313" key="4">
    <source>
        <dbReference type="Proteomes" id="UP000574691"/>
    </source>
</evidence>